<comment type="similarity">
    <text evidence="1">Belongs to the universal stress protein A family.</text>
</comment>
<sequence length="132" mass="14021">MIAGFDGSPSSEHALAYAAGLARRLGTRLVVVYVRSTGTVMPTGFGALDVLPDDIADSDLIHQVGDVLSCCVVQWELVERMGSPDRELLAVADELRADAVVVGRSASRLHRLVGSVAGRIVRRCDQPVVVVP</sequence>
<gene>
    <name evidence="3" type="ORF">GCM10009765_56000</name>
</gene>
<dbReference type="EMBL" id="BAAANY010000022">
    <property type="protein sequence ID" value="GAA1699386.1"/>
    <property type="molecule type" value="Genomic_DNA"/>
</dbReference>
<reference evidence="3 4" key="1">
    <citation type="journal article" date="2019" name="Int. J. Syst. Evol. Microbiol.">
        <title>The Global Catalogue of Microorganisms (GCM) 10K type strain sequencing project: providing services to taxonomists for standard genome sequencing and annotation.</title>
        <authorList>
            <consortium name="The Broad Institute Genomics Platform"/>
            <consortium name="The Broad Institute Genome Sequencing Center for Infectious Disease"/>
            <person name="Wu L."/>
            <person name="Ma J."/>
        </authorList>
    </citation>
    <scope>NUCLEOTIDE SEQUENCE [LARGE SCALE GENOMIC DNA]</scope>
    <source>
        <strain evidence="3 4">JCM 14718</strain>
    </source>
</reference>
<organism evidence="3 4">
    <name type="scientific">Fodinicola feengrottensis</name>
    <dbReference type="NCBI Taxonomy" id="435914"/>
    <lineage>
        <taxon>Bacteria</taxon>
        <taxon>Bacillati</taxon>
        <taxon>Actinomycetota</taxon>
        <taxon>Actinomycetes</taxon>
        <taxon>Mycobacteriales</taxon>
        <taxon>Fodinicola</taxon>
    </lineage>
</organism>
<evidence type="ECO:0000313" key="3">
    <source>
        <dbReference type="EMBL" id="GAA1699386.1"/>
    </source>
</evidence>
<feature type="domain" description="UspA" evidence="2">
    <location>
        <begin position="3"/>
        <end position="132"/>
    </location>
</feature>
<dbReference type="InterPro" id="IPR014729">
    <property type="entry name" value="Rossmann-like_a/b/a_fold"/>
</dbReference>
<dbReference type="Pfam" id="PF00582">
    <property type="entry name" value="Usp"/>
    <property type="match status" value="1"/>
</dbReference>
<name>A0ABN2I704_9ACTN</name>
<proteinExistence type="inferred from homology"/>
<protein>
    <submittedName>
        <fullName evidence="3">Universal stress protein</fullName>
    </submittedName>
</protein>
<dbReference type="Gene3D" id="3.40.50.620">
    <property type="entry name" value="HUPs"/>
    <property type="match status" value="1"/>
</dbReference>
<dbReference type="RefSeq" id="WP_344313372.1">
    <property type="nucleotide sequence ID" value="NZ_BAAANY010000022.1"/>
</dbReference>
<accession>A0ABN2I704</accession>
<evidence type="ECO:0000256" key="1">
    <source>
        <dbReference type="ARBA" id="ARBA00008791"/>
    </source>
</evidence>
<comment type="caution">
    <text evidence="3">The sequence shown here is derived from an EMBL/GenBank/DDBJ whole genome shotgun (WGS) entry which is preliminary data.</text>
</comment>
<dbReference type="PANTHER" id="PTHR46268:SF6">
    <property type="entry name" value="UNIVERSAL STRESS PROTEIN UP12"/>
    <property type="match status" value="1"/>
</dbReference>
<keyword evidence="4" id="KW-1185">Reference proteome</keyword>
<dbReference type="InterPro" id="IPR006016">
    <property type="entry name" value="UspA"/>
</dbReference>
<evidence type="ECO:0000259" key="2">
    <source>
        <dbReference type="Pfam" id="PF00582"/>
    </source>
</evidence>
<evidence type="ECO:0000313" key="4">
    <source>
        <dbReference type="Proteomes" id="UP001500618"/>
    </source>
</evidence>
<dbReference type="Proteomes" id="UP001500618">
    <property type="component" value="Unassembled WGS sequence"/>
</dbReference>
<dbReference type="PANTHER" id="PTHR46268">
    <property type="entry name" value="STRESS RESPONSE PROTEIN NHAX"/>
    <property type="match status" value="1"/>
</dbReference>
<dbReference type="SUPFAM" id="SSF52402">
    <property type="entry name" value="Adenine nucleotide alpha hydrolases-like"/>
    <property type="match status" value="1"/>
</dbReference>
<dbReference type="CDD" id="cd00293">
    <property type="entry name" value="USP-like"/>
    <property type="match status" value="1"/>
</dbReference>